<dbReference type="InterPro" id="IPR001851">
    <property type="entry name" value="ABC_transp_permease"/>
</dbReference>
<accession>X1IM09</accession>
<evidence type="ECO:0000256" key="6">
    <source>
        <dbReference type="SAM" id="Phobius"/>
    </source>
</evidence>
<dbReference type="PANTHER" id="PTHR47089">
    <property type="entry name" value="ABC TRANSPORTER, PERMEASE PROTEIN"/>
    <property type="match status" value="1"/>
</dbReference>
<sequence>YIILWRTSLGYKIRMVGFNRDAARYAGINVERIFIIVFFISGAFAGIAGFTEVNGMQHMLIEGFNPMIGAEGIGIAILGNAHPLGIVLSALLFGALKVGGNLVVQTSRIPASIIGIMEGFVMLSVILSYFIRDKLIVLRSKKKLVAQEEHRL</sequence>
<dbReference type="GO" id="GO:0022857">
    <property type="term" value="F:transmembrane transporter activity"/>
    <property type="evidence" value="ECO:0007669"/>
    <property type="project" value="InterPro"/>
</dbReference>
<dbReference type="EMBL" id="BARU01025239">
    <property type="protein sequence ID" value="GAH58588.1"/>
    <property type="molecule type" value="Genomic_DNA"/>
</dbReference>
<feature type="transmembrane region" description="Helical" evidence="6">
    <location>
        <begin position="72"/>
        <end position="96"/>
    </location>
</feature>
<comment type="caution">
    <text evidence="7">The sequence shown here is derived from an EMBL/GenBank/DDBJ whole genome shotgun (WGS) entry which is preliminary data.</text>
</comment>
<keyword evidence="2" id="KW-1003">Cell membrane</keyword>
<dbReference type="GO" id="GO:0005886">
    <property type="term" value="C:plasma membrane"/>
    <property type="evidence" value="ECO:0007669"/>
    <property type="project" value="UniProtKB-SubCell"/>
</dbReference>
<protein>
    <recommendedName>
        <fullName evidence="8">ABC transporter permease</fullName>
    </recommendedName>
</protein>
<dbReference type="AlphaFoldDB" id="X1IM09"/>
<dbReference type="CDD" id="cd06580">
    <property type="entry name" value="TM_PBP1_transp_TpRbsC_like"/>
    <property type="match status" value="1"/>
</dbReference>
<feature type="transmembrane region" description="Helical" evidence="6">
    <location>
        <begin position="33"/>
        <end position="51"/>
    </location>
</feature>
<name>X1IM09_9ZZZZ</name>
<keyword evidence="4 6" id="KW-1133">Transmembrane helix</keyword>
<gene>
    <name evidence="7" type="ORF">S03H2_40683</name>
</gene>
<evidence type="ECO:0000256" key="2">
    <source>
        <dbReference type="ARBA" id="ARBA00022475"/>
    </source>
</evidence>
<evidence type="ECO:0000256" key="4">
    <source>
        <dbReference type="ARBA" id="ARBA00022989"/>
    </source>
</evidence>
<comment type="subcellular location">
    <subcellularLocation>
        <location evidence="1">Cell membrane</location>
        <topology evidence="1">Multi-pass membrane protein</topology>
    </subcellularLocation>
</comment>
<dbReference type="Pfam" id="PF02653">
    <property type="entry name" value="BPD_transp_2"/>
    <property type="match status" value="1"/>
</dbReference>
<evidence type="ECO:0000313" key="7">
    <source>
        <dbReference type="EMBL" id="GAH58588.1"/>
    </source>
</evidence>
<feature type="transmembrane region" description="Helical" evidence="6">
    <location>
        <begin position="108"/>
        <end position="131"/>
    </location>
</feature>
<keyword evidence="3 6" id="KW-0812">Transmembrane</keyword>
<feature type="non-terminal residue" evidence="7">
    <location>
        <position position="1"/>
    </location>
</feature>
<reference evidence="7" key="1">
    <citation type="journal article" date="2014" name="Front. Microbiol.">
        <title>High frequency of phylogenetically diverse reductive dehalogenase-homologous genes in deep subseafloor sedimentary metagenomes.</title>
        <authorList>
            <person name="Kawai M."/>
            <person name="Futagami T."/>
            <person name="Toyoda A."/>
            <person name="Takaki Y."/>
            <person name="Nishi S."/>
            <person name="Hori S."/>
            <person name="Arai W."/>
            <person name="Tsubouchi T."/>
            <person name="Morono Y."/>
            <person name="Uchiyama I."/>
            <person name="Ito T."/>
            <person name="Fujiyama A."/>
            <person name="Inagaki F."/>
            <person name="Takami H."/>
        </authorList>
    </citation>
    <scope>NUCLEOTIDE SEQUENCE</scope>
    <source>
        <strain evidence="7">Expedition CK06-06</strain>
    </source>
</reference>
<dbReference type="PANTHER" id="PTHR47089:SF1">
    <property type="entry name" value="GUANOSINE ABC TRANSPORTER PERMEASE PROTEIN NUPP"/>
    <property type="match status" value="1"/>
</dbReference>
<organism evidence="7">
    <name type="scientific">marine sediment metagenome</name>
    <dbReference type="NCBI Taxonomy" id="412755"/>
    <lineage>
        <taxon>unclassified sequences</taxon>
        <taxon>metagenomes</taxon>
        <taxon>ecological metagenomes</taxon>
    </lineage>
</organism>
<keyword evidence="5 6" id="KW-0472">Membrane</keyword>
<evidence type="ECO:0000256" key="3">
    <source>
        <dbReference type="ARBA" id="ARBA00022692"/>
    </source>
</evidence>
<evidence type="ECO:0000256" key="5">
    <source>
        <dbReference type="ARBA" id="ARBA00023136"/>
    </source>
</evidence>
<proteinExistence type="predicted"/>
<evidence type="ECO:0008006" key="8">
    <source>
        <dbReference type="Google" id="ProtNLM"/>
    </source>
</evidence>
<evidence type="ECO:0000256" key="1">
    <source>
        <dbReference type="ARBA" id="ARBA00004651"/>
    </source>
</evidence>